<evidence type="ECO:0000313" key="2">
    <source>
        <dbReference type="Proteomes" id="UP000006051"/>
    </source>
</evidence>
<accession>I4A313</accession>
<dbReference type="STRING" id="867902.Ornrh_2216"/>
<reference evidence="1 2" key="1">
    <citation type="submission" date="2012-06" db="EMBL/GenBank/DDBJ databases">
        <title>The complete genome of Ornithobacterium rhinotracheale DSM 15997.</title>
        <authorList>
            <consortium name="US DOE Joint Genome Institute (JGI-PGF)"/>
            <person name="Lucas S."/>
            <person name="Copeland A."/>
            <person name="Lapidus A."/>
            <person name="Goodwin L."/>
            <person name="Pitluck S."/>
            <person name="Peters L."/>
            <person name="Mikhailova N."/>
            <person name="Teshima H."/>
            <person name="Kyrpides N."/>
            <person name="Mavromatis K."/>
            <person name="Pagani I."/>
            <person name="Ivanova N."/>
            <person name="Ovchinnikova G."/>
            <person name="Zeytun A."/>
            <person name="Detter J.C."/>
            <person name="Han C."/>
            <person name="Land M."/>
            <person name="Hauser L."/>
            <person name="Markowitz V."/>
            <person name="Cheng J.-F."/>
            <person name="Hugenholtz P."/>
            <person name="Woyke T."/>
            <person name="Wu D."/>
            <person name="Lang E."/>
            <person name="Kopitz M."/>
            <person name="Brambilla E."/>
            <person name="Klenk H.-P."/>
            <person name="Eisen J.A."/>
        </authorList>
    </citation>
    <scope>NUCLEOTIDE SEQUENCE [LARGE SCALE GENOMIC DNA]</scope>
    <source>
        <strain evidence="2">ATCC 51463 / DSM 15997 / CCUG 23171 / LMG 9086</strain>
    </source>
</reference>
<dbReference type="PANTHER" id="PTHR34309:SF1">
    <property type="entry name" value="PROTEIN GLCG"/>
    <property type="match status" value="1"/>
</dbReference>
<dbReference type="InterPro" id="IPR005624">
    <property type="entry name" value="PduO/GlcC-like"/>
</dbReference>
<dbReference type="eggNOG" id="COG3193">
    <property type="taxonomic scope" value="Bacteria"/>
</dbReference>
<dbReference type="SUPFAM" id="SSF143744">
    <property type="entry name" value="GlcG-like"/>
    <property type="match status" value="1"/>
</dbReference>
<protein>
    <submittedName>
        <fullName evidence="1">Uncharacterized protein, possibly involved in utilization of glycolate and propanediol</fullName>
    </submittedName>
</protein>
<name>I4A313_ORNRL</name>
<dbReference type="HOGENOM" id="CLU_103773_0_1_10"/>
<evidence type="ECO:0000313" key="1">
    <source>
        <dbReference type="EMBL" id="AFL98347.1"/>
    </source>
</evidence>
<dbReference type="EMBL" id="CP003283">
    <property type="protein sequence ID" value="AFL98347.1"/>
    <property type="molecule type" value="Genomic_DNA"/>
</dbReference>
<sequence length="145" mass="15446">MQANLNAQSQTKAYLSGDMAMKIAQKAYEEAQKSNHHVTVTVVDASGQTLAVLRDDRAGVHTLRASYKKAYTANSQKRETAEIAKGVKEGKIPEDIRNLDENILIMDGGVPIFIGKEVVGGIGVGGAHGSEDVRIAKAGLSVLNQ</sequence>
<dbReference type="Proteomes" id="UP000006051">
    <property type="component" value="Chromosome"/>
</dbReference>
<dbReference type="Gene3D" id="3.30.450.150">
    <property type="entry name" value="Haem-degrading domain"/>
    <property type="match status" value="1"/>
</dbReference>
<dbReference type="GeneID" id="71570289"/>
<dbReference type="AlphaFoldDB" id="I4A313"/>
<dbReference type="KEGG" id="orh:Ornrh_2216"/>
<gene>
    <name evidence="1" type="ordered locus">Ornrh_2216</name>
</gene>
<dbReference type="InterPro" id="IPR038084">
    <property type="entry name" value="PduO/GlcC-like_sf"/>
</dbReference>
<proteinExistence type="predicted"/>
<dbReference type="InterPro" id="IPR052517">
    <property type="entry name" value="GlcG_carb_metab_protein"/>
</dbReference>
<dbReference type="Pfam" id="PF03928">
    <property type="entry name" value="HbpS-like"/>
    <property type="match status" value="1"/>
</dbReference>
<dbReference type="RefSeq" id="WP_014791849.1">
    <property type="nucleotide sequence ID" value="NC_018016.1"/>
</dbReference>
<organism evidence="1 2">
    <name type="scientific">Ornithobacterium rhinotracheale (strain ATCC 51463 / DSM 15997 / CCUG 23171 / CIP 104009 / LMG 9086)</name>
    <dbReference type="NCBI Taxonomy" id="867902"/>
    <lineage>
        <taxon>Bacteria</taxon>
        <taxon>Pseudomonadati</taxon>
        <taxon>Bacteroidota</taxon>
        <taxon>Flavobacteriia</taxon>
        <taxon>Flavobacteriales</taxon>
        <taxon>Weeksellaceae</taxon>
        <taxon>Ornithobacterium</taxon>
    </lineage>
</organism>
<keyword evidence="2" id="KW-1185">Reference proteome</keyword>
<dbReference type="PANTHER" id="PTHR34309">
    <property type="entry name" value="SLR1406 PROTEIN"/>
    <property type="match status" value="1"/>
</dbReference>